<keyword evidence="1" id="KW-0732">Signal</keyword>
<name>A0A3N4IFT7_ASCIM</name>
<evidence type="ECO:0000313" key="2">
    <source>
        <dbReference type="EMBL" id="RPA85015.1"/>
    </source>
</evidence>
<evidence type="ECO:0000313" key="3">
    <source>
        <dbReference type="Proteomes" id="UP000275078"/>
    </source>
</evidence>
<dbReference type="AlphaFoldDB" id="A0A3N4IFT7"/>
<accession>A0A3N4IFT7</accession>
<proteinExistence type="predicted"/>
<feature type="signal peptide" evidence="1">
    <location>
        <begin position="1"/>
        <end position="27"/>
    </location>
</feature>
<gene>
    <name evidence="2" type="ORF">BJ508DRAFT_303403</name>
</gene>
<organism evidence="2 3">
    <name type="scientific">Ascobolus immersus RN42</name>
    <dbReference type="NCBI Taxonomy" id="1160509"/>
    <lineage>
        <taxon>Eukaryota</taxon>
        <taxon>Fungi</taxon>
        <taxon>Dikarya</taxon>
        <taxon>Ascomycota</taxon>
        <taxon>Pezizomycotina</taxon>
        <taxon>Pezizomycetes</taxon>
        <taxon>Pezizales</taxon>
        <taxon>Ascobolaceae</taxon>
        <taxon>Ascobolus</taxon>
    </lineage>
</organism>
<feature type="chain" id="PRO_5018294050" evidence="1">
    <location>
        <begin position="28"/>
        <end position="285"/>
    </location>
</feature>
<reference evidence="2 3" key="1">
    <citation type="journal article" date="2018" name="Nat. Ecol. Evol.">
        <title>Pezizomycetes genomes reveal the molecular basis of ectomycorrhizal truffle lifestyle.</title>
        <authorList>
            <person name="Murat C."/>
            <person name="Payen T."/>
            <person name="Noel B."/>
            <person name="Kuo A."/>
            <person name="Morin E."/>
            <person name="Chen J."/>
            <person name="Kohler A."/>
            <person name="Krizsan K."/>
            <person name="Balestrini R."/>
            <person name="Da Silva C."/>
            <person name="Montanini B."/>
            <person name="Hainaut M."/>
            <person name="Levati E."/>
            <person name="Barry K.W."/>
            <person name="Belfiori B."/>
            <person name="Cichocki N."/>
            <person name="Clum A."/>
            <person name="Dockter R.B."/>
            <person name="Fauchery L."/>
            <person name="Guy J."/>
            <person name="Iotti M."/>
            <person name="Le Tacon F."/>
            <person name="Lindquist E.A."/>
            <person name="Lipzen A."/>
            <person name="Malagnac F."/>
            <person name="Mello A."/>
            <person name="Molinier V."/>
            <person name="Miyauchi S."/>
            <person name="Poulain J."/>
            <person name="Riccioni C."/>
            <person name="Rubini A."/>
            <person name="Sitrit Y."/>
            <person name="Splivallo R."/>
            <person name="Traeger S."/>
            <person name="Wang M."/>
            <person name="Zifcakova L."/>
            <person name="Wipf D."/>
            <person name="Zambonelli A."/>
            <person name="Paolocci F."/>
            <person name="Nowrousian M."/>
            <person name="Ottonello S."/>
            <person name="Baldrian P."/>
            <person name="Spatafora J.W."/>
            <person name="Henrissat B."/>
            <person name="Nagy L.G."/>
            <person name="Aury J.M."/>
            <person name="Wincker P."/>
            <person name="Grigoriev I.V."/>
            <person name="Bonfante P."/>
            <person name="Martin F.M."/>
        </authorList>
    </citation>
    <scope>NUCLEOTIDE SEQUENCE [LARGE SCALE GENOMIC DNA]</scope>
    <source>
        <strain evidence="2 3">RN42</strain>
    </source>
</reference>
<keyword evidence="3" id="KW-1185">Reference proteome</keyword>
<evidence type="ECO:0000256" key="1">
    <source>
        <dbReference type="SAM" id="SignalP"/>
    </source>
</evidence>
<sequence>MLHHINYRAVAAPALLLLQLFTTGVKSSPTHWRRSPDHPAQKSSQGITPFFEVYSCSNMDSGFGQPEGDLEDKVKSLVKSFTERCGVSSPNGTLLLTAELETKPPTKEDYFKGFNAKGLNFTGNDLDSAGKIIDRNFYGEVICETSDASPLSKDALAISKYMVSPDTASRILHPFLGQFENNNCSMQMIGDLPEGERCLHIAADGSARTSICNPVPSYTTSYSGVTSFLDNITFPCAFFTILPRIVMDKCEKFQRDKNGHYNNKEVLTWLHDFTASVHATGNKKA</sequence>
<dbReference type="EMBL" id="ML119656">
    <property type="protein sequence ID" value="RPA85015.1"/>
    <property type="molecule type" value="Genomic_DNA"/>
</dbReference>
<protein>
    <submittedName>
        <fullName evidence="2">Uncharacterized protein</fullName>
    </submittedName>
</protein>
<dbReference type="Proteomes" id="UP000275078">
    <property type="component" value="Unassembled WGS sequence"/>
</dbReference>